<dbReference type="GO" id="GO:0016020">
    <property type="term" value="C:membrane"/>
    <property type="evidence" value="ECO:0007669"/>
    <property type="project" value="UniProtKB-SubCell"/>
</dbReference>
<evidence type="ECO:0000259" key="10">
    <source>
        <dbReference type="Pfam" id="PF05154"/>
    </source>
</evidence>
<keyword evidence="5" id="KW-1133">Transmembrane helix</keyword>
<evidence type="ECO:0000256" key="5">
    <source>
        <dbReference type="ARBA" id="ARBA00022989"/>
    </source>
</evidence>
<evidence type="ECO:0000256" key="2">
    <source>
        <dbReference type="ARBA" id="ARBA00008284"/>
    </source>
</evidence>
<keyword evidence="7" id="KW-0325">Glycoprotein</keyword>
<reference evidence="11" key="1">
    <citation type="submission" date="2020-11" db="EMBL/GenBank/DDBJ databases">
        <authorList>
            <person name="Tran Van P."/>
        </authorList>
    </citation>
    <scope>NUCLEOTIDE SEQUENCE</scope>
</reference>
<comment type="similarity">
    <text evidence="2">Belongs to the TM2 family.</text>
</comment>
<feature type="domain" description="TM2" evidence="10">
    <location>
        <begin position="213"/>
        <end position="261"/>
    </location>
</feature>
<keyword evidence="4 9" id="KW-0732">Signal</keyword>
<evidence type="ECO:0000313" key="12">
    <source>
        <dbReference type="Proteomes" id="UP000678499"/>
    </source>
</evidence>
<name>A0A7R9BIR8_9CRUS</name>
<comment type="subcellular location">
    <subcellularLocation>
        <location evidence="1">Membrane</location>
        <topology evidence="1">Multi-pass membrane protein</topology>
    </subcellularLocation>
</comment>
<keyword evidence="6" id="KW-0472">Membrane</keyword>
<dbReference type="EMBL" id="OA882416">
    <property type="protein sequence ID" value="CAD7275235.1"/>
    <property type="molecule type" value="Genomic_DNA"/>
</dbReference>
<proteinExistence type="inferred from homology"/>
<keyword evidence="3" id="KW-0812">Transmembrane</keyword>
<dbReference type="PANTHER" id="PTHR21016">
    <property type="entry name" value="BETA-AMYLOID BINDING PROTEIN-RELATED"/>
    <property type="match status" value="1"/>
</dbReference>
<dbReference type="PANTHER" id="PTHR21016:SF7">
    <property type="entry name" value="TM2 DOMAIN-CONTAINING PROTEIN 3"/>
    <property type="match status" value="1"/>
</dbReference>
<evidence type="ECO:0000256" key="8">
    <source>
        <dbReference type="SAM" id="MobiDB-lite"/>
    </source>
</evidence>
<keyword evidence="12" id="KW-1185">Reference proteome</keyword>
<evidence type="ECO:0000256" key="1">
    <source>
        <dbReference type="ARBA" id="ARBA00004141"/>
    </source>
</evidence>
<protein>
    <recommendedName>
        <fullName evidence="10">TM2 domain-containing protein</fullName>
    </recommendedName>
</protein>
<dbReference type="InterPro" id="IPR050932">
    <property type="entry name" value="TM2D1-3-like"/>
</dbReference>
<dbReference type="AlphaFoldDB" id="A0A7R9BIR8"/>
<evidence type="ECO:0000313" key="11">
    <source>
        <dbReference type="EMBL" id="CAD7275235.1"/>
    </source>
</evidence>
<dbReference type="OrthoDB" id="10257855at2759"/>
<dbReference type="Proteomes" id="UP000678499">
    <property type="component" value="Unassembled WGS sequence"/>
</dbReference>
<evidence type="ECO:0000256" key="6">
    <source>
        <dbReference type="ARBA" id="ARBA00023136"/>
    </source>
</evidence>
<evidence type="ECO:0000256" key="7">
    <source>
        <dbReference type="ARBA" id="ARBA00023180"/>
    </source>
</evidence>
<organism evidence="11">
    <name type="scientific">Notodromas monacha</name>
    <dbReference type="NCBI Taxonomy" id="399045"/>
    <lineage>
        <taxon>Eukaryota</taxon>
        <taxon>Metazoa</taxon>
        <taxon>Ecdysozoa</taxon>
        <taxon>Arthropoda</taxon>
        <taxon>Crustacea</taxon>
        <taxon>Oligostraca</taxon>
        <taxon>Ostracoda</taxon>
        <taxon>Podocopa</taxon>
        <taxon>Podocopida</taxon>
        <taxon>Cypridocopina</taxon>
        <taxon>Cypridoidea</taxon>
        <taxon>Cyprididae</taxon>
        <taxon>Notodromas</taxon>
    </lineage>
</organism>
<dbReference type="Pfam" id="PF05154">
    <property type="entry name" value="TM2"/>
    <property type="match status" value="1"/>
</dbReference>
<dbReference type="InterPro" id="IPR007829">
    <property type="entry name" value="TM2"/>
</dbReference>
<feature type="chain" id="PRO_5036402935" description="TM2 domain-containing protein" evidence="9">
    <location>
        <begin position="24"/>
        <end position="277"/>
    </location>
</feature>
<evidence type="ECO:0000256" key="3">
    <source>
        <dbReference type="ARBA" id="ARBA00022692"/>
    </source>
</evidence>
<feature type="region of interest" description="Disordered" evidence="8">
    <location>
        <begin position="39"/>
        <end position="82"/>
    </location>
</feature>
<accession>A0A7R9BIR8</accession>
<sequence>MLVTYKLLPAILLVFCGADCALHQPSFGVKSLPTDVAPRASNTDEVASDAGGKSKDLDAKSGIPLSKEGQDHDKHGLQMRNGTKVDAPENDRCITTTRDAAKRGSPFDCKQLPAKCLQCSFNRSCVYGAEVNVSCIPLLGVECEGQRPFTATTICQYCYQTPSWQHRCIKDANCDVVSAPREKYRTNCTVDPNVICMGLRTFPKNVLCNWTNGHRWSTAVMLSITLGGVGADRFYLGHWQEGIGKLFSFGGLGVWTLVDVILIATRYLGPADGSLYI</sequence>
<dbReference type="EMBL" id="CAJPEX010000379">
    <property type="protein sequence ID" value="CAG0915387.1"/>
    <property type="molecule type" value="Genomic_DNA"/>
</dbReference>
<feature type="signal peptide" evidence="9">
    <location>
        <begin position="1"/>
        <end position="23"/>
    </location>
</feature>
<evidence type="ECO:0000256" key="9">
    <source>
        <dbReference type="SAM" id="SignalP"/>
    </source>
</evidence>
<gene>
    <name evidence="11" type="ORF">NMOB1V02_LOCUS3035</name>
</gene>
<evidence type="ECO:0000256" key="4">
    <source>
        <dbReference type="ARBA" id="ARBA00022729"/>
    </source>
</evidence>